<evidence type="ECO:0000313" key="18">
    <source>
        <dbReference type="EMBL" id="GCB70141.1"/>
    </source>
</evidence>
<dbReference type="PROSITE" id="PS50026">
    <property type="entry name" value="EGF_3"/>
    <property type="match status" value="1"/>
</dbReference>
<feature type="disulfide bond" evidence="13">
    <location>
        <begin position="133"/>
        <end position="150"/>
    </location>
</feature>
<keyword evidence="9" id="KW-0472">Membrane</keyword>
<dbReference type="CDD" id="cd00041">
    <property type="entry name" value="CUB"/>
    <property type="match status" value="1"/>
</dbReference>
<feature type="disulfide bond" evidence="13">
    <location>
        <begin position="129"/>
        <end position="139"/>
    </location>
</feature>
<dbReference type="InterPro" id="IPR015915">
    <property type="entry name" value="Kelch-typ_b-propeller"/>
</dbReference>
<gene>
    <name evidence="18" type="ORF">scyTo_0012556</name>
</gene>
<dbReference type="Gene3D" id="2.60.120.290">
    <property type="entry name" value="Spermadhesin, CUB domain"/>
    <property type="match status" value="1"/>
</dbReference>
<evidence type="ECO:0000256" key="10">
    <source>
        <dbReference type="ARBA" id="ARBA00023157"/>
    </source>
</evidence>
<keyword evidence="5" id="KW-0732">Signal</keyword>
<evidence type="ECO:0000259" key="16">
    <source>
        <dbReference type="PROSITE" id="PS50026"/>
    </source>
</evidence>
<dbReference type="InterPro" id="IPR000742">
    <property type="entry name" value="EGF"/>
</dbReference>
<dbReference type="FunFam" id="2.120.10.80:FF:000072">
    <property type="entry name" value="Attractin"/>
    <property type="match status" value="1"/>
</dbReference>
<organism evidence="18 19">
    <name type="scientific">Scyliorhinus torazame</name>
    <name type="common">Cloudy catshark</name>
    <name type="synonym">Catulus torazame</name>
    <dbReference type="NCBI Taxonomy" id="75743"/>
    <lineage>
        <taxon>Eukaryota</taxon>
        <taxon>Metazoa</taxon>
        <taxon>Chordata</taxon>
        <taxon>Craniata</taxon>
        <taxon>Vertebrata</taxon>
        <taxon>Chondrichthyes</taxon>
        <taxon>Elasmobranchii</taxon>
        <taxon>Galeomorphii</taxon>
        <taxon>Galeoidea</taxon>
        <taxon>Carcharhiniformes</taxon>
        <taxon>Scyliorhinidae</taxon>
        <taxon>Scyliorhinus</taxon>
    </lineage>
</organism>
<keyword evidence="6" id="KW-0430">Lectin</keyword>
<dbReference type="InterPro" id="IPR056732">
    <property type="entry name" value="GBD_ATRN"/>
</dbReference>
<dbReference type="InterPro" id="IPR056863">
    <property type="entry name" value="LMN_ATRN_NET-like_EGF"/>
</dbReference>
<dbReference type="Pfam" id="PF24972">
    <property type="entry name" value="GBD_ATRN"/>
    <property type="match status" value="1"/>
</dbReference>
<dbReference type="AlphaFoldDB" id="A0A401PAE6"/>
<keyword evidence="4" id="KW-0812">Transmembrane</keyword>
<dbReference type="SMART" id="SM00180">
    <property type="entry name" value="EGF_Lam"/>
    <property type="match status" value="2"/>
</dbReference>
<dbReference type="SUPFAM" id="SSF57196">
    <property type="entry name" value="EGF/Laminin"/>
    <property type="match status" value="1"/>
</dbReference>
<dbReference type="SMART" id="SM00042">
    <property type="entry name" value="CUB"/>
    <property type="match status" value="1"/>
</dbReference>
<evidence type="ECO:0000256" key="2">
    <source>
        <dbReference type="ARBA" id="ARBA00022441"/>
    </source>
</evidence>
<dbReference type="OrthoDB" id="9998912at2759"/>
<comment type="subcellular location">
    <subcellularLocation>
        <location evidence="1">Membrane</location>
        <topology evidence="1">Single-pass membrane protein</topology>
    </subcellularLocation>
</comment>
<dbReference type="InterPro" id="IPR002049">
    <property type="entry name" value="LE_dom"/>
</dbReference>
<reference evidence="18 19" key="1">
    <citation type="journal article" date="2018" name="Nat. Ecol. Evol.">
        <title>Shark genomes provide insights into elasmobranch evolution and the origin of vertebrates.</title>
        <authorList>
            <person name="Hara Y"/>
            <person name="Yamaguchi K"/>
            <person name="Onimaru K"/>
            <person name="Kadota M"/>
            <person name="Koyanagi M"/>
            <person name="Keeley SD"/>
            <person name="Tatsumi K"/>
            <person name="Tanaka K"/>
            <person name="Motone F"/>
            <person name="Kageyama Y"/>
            <person name="Nozu R"/>
            <person name="Adachi N"/>
            <person name="Nishimura O"/>
            <person name="Nakagawa R"/>
            <person name="Tanegashima C"/>
            <person name="Kiyatake I"/>
            <person name="Matsumoto R"/>
            <person name="Murakumo K"/>
            <person name="Nishida K"/>
            <person name="Terakita A"/>
            <person name="Kuratani S"/>
            <person name="Sato K"/>
            <person name="Hyodo S Kuraku.S."/>
        </authorList>
    </citation>
    <scope>NUCLEOTIDE SEQUENCE [LARGE SCALE GENOMIC DNA]</scope>
</reference>
<protein>
    <recommendedName>
        <fullName evidence="20">Attractin</fullName>
    </recommendedName>
</protein>
<dbReference type="GO" id="GO:0016020">
    <property type="term" value="C:membrane"/>
    <property type="evidence" value="ECO:0007669"/>
    <property type="project" value="UniProtKB-SubCell"/>
</dbReference>
<dbReference type="STRING" id="75743.A0A401PAE6"/>
<feature type="domain" description="EGF-like" evidence="16">
    <location>
        <begin position="125"/>
        <end position="162"/>
    </location>
</feature>
<dbReference type="PANTHER" id="PTHR46376">
    <property type="entry name" value="LEUCINE-ZIPPER-LIKE TRANSCRIPTIONAL REGULATOR 1"/>
    <property type="match status" value="1"/>
</dbReference>
<evidence type="ECO:0000256" key="12">
    <source>
        <dbReference type="ARBA" id="ARBA00023292"/>
    </source>
</evidence>
<evidence type="ECO:0008006" key="20">
    <source>
        <dbReference type="Google" id="ProtNLM"/>
    </source>
</evidence>
<dbReference type="PROSITE" id="PS50027">
    <property type="entry name" value="EGF_LAM_2"/>
    <property type="match status" value="1"/>
</dbReference>
<evidence type="ECO:0000256" key="4">
    <source>
        <dbReference type="ARBA" id="ARBA00022692"/>
    </source>
</evidence>
<evidence type="ECO:0000256" key="3">
    <source>
        <dbReference type="ARBA" id="ARBA00022536"/>
    </source>
</evidence>
<evidence type="ECO:0000259" key="15">
    <source>
        <dbReference type="PROSITE" id="PS01180"/>
    </source>
</evidence>
<dbReference type="GO" id="GO:0030246">
    <property type="term" value="F:carbohydrate binding"/>
    <property type="evidence" value="ECO:0007669"/>
    <property type="project" value="UniProtKB-KW"/>
</dbReference>
<evidence type="ECO:0000256" key="11">
    <source>
        <dbReference type="ARBA" id="ARBA00023180"/>
    </source>
</evidence>
<keyword evidence="19" id="KW-1185">Reference proteome</keyword>
<keyword evidence="2" id="KW-0880">Kelch repeat</keyword>
<dbReference type="PANTHER" id="PTHR46376:SF3">
    <property type="entry name" value="ATTRACTIN"/>
    <property type="match status" value="1"/>
</dbReference>
<evidence type="ECO:0000256" key="8">
    <source>
        <dbReference type="ARBA" id="ARBA00022989"/>
    </source>
</evidence>
<dbReference type="Gene3D" id="2.120.10.80">
    <property type="entry name" value="Kelch-type beta propeller"/>
    <property type="match status" value="2"/>
</dbReference>
<feature type="domain" description="CUB" evidence="15">
    <location>
        <begin position="28"/>
        <end position="127"/>
    </location>
</feature>
<dbReference type="SMART" id="SM00423">
    <property type="entry name" value="PSI"/>
    <property type="match status" value="4"/>
</dbReference>
<evidence type="ECO:0000256" key="13">
    <source>
        <dbReference type="PROSITE-ProRule" id="PRU00076"/>
    </source>
</evidence>
<dbReference type="Proteomes" id="UP000288216">
    <property type="component" value="Unassembled WGS sequence"/>
</dbReference>
<dbReference type="InterPro" id="IPR035914">
    <property type="entry name" value="Sperma_CUB_dom_sf"/>
</dbReference>
<feature type="domain" description="Laminin EGF-like" evidence="17">
    <location>
        <begin position="809"/>
        <end position="854"/>
    </location>
</feature>
<dbReference type="GO" id="GO:0005794">
    <property type="term" value="C:Golgi apparatus"/>
    <property type="evidence" value="ECO:0007669"/>
    <property type="project" value="TreeGrafter"/>
</dbReference>
<keyword evidence="8" id="KW-1133">Transmembrane helix</keyword>
<accession>A0A401PAE6</accession>
<dbReference type="FunFam" id="2.60.120.290:FF:000008">
    <property type="entry name" value="Attractin like 1"/>
    <property type="match status" value="1"/>
</dbReference>
<keyword evidence="10 13" id="KW-1015">Disulfide bond</keyword>
<keyword evidence="7" id="KW-0677">Repeat</keyword>
<evidence type="ECO:0000313" key="19">
    <source>
        <dbReference type="Proteomes" id="UP000288216"/>
    </source>
</evidence>
<dbReference type="InterPro" id="IPR016201">
    <property type="entry name" value="PSI"/>
</dbReference>
<dbReference type="FunFam" id="2.10.25.10:FF:000079">
    <property type="entry name" value="Attractin like 1"/>
    <property type="match status" value="1"/>
</dbReference>
<evidence type="ECO:0000256" key="6">
    <source>
        <dbReference type="ARBA" id="ARBA00022734"/>
    </source>
</evidence>
<feature type="disulfide bond" evidence="13">
    <location>
        <begin position="152"/>
        <end position="161"/>
    </location>
</feature>
<feature type="disulfide bond" evidence="14">
    <location>
        <begin position="826"/>
        <end position="835"/>
    </location>
</feature>
<evidence type="ECO:0000256" key="14">
    <source>
        <dbReference type="PROSITE-ProRule" id="PRU00460"/>
    </source>
</evidence>
<dbReference type="EMBL" id="BFAA01006092">
    <property type="protein sequence ID" value="GCB70141.1"/>
    <property type="molecule type" value="Genomic_DNA"/>
</dbReference>
<comment type="caution">
    <text evidence="14">Lacks conserved residue(s) required for the propagation of feature annotation.</text>
</comment>
<keyword evidence="12 14" id="KW-0424">Laminin EGF-like domain</keyword>
<evidence type="ECO:0000256" key="5">
    <source>
        <dbReference type="ARBA" id="ARBA00022729"/>
    </source>
</evidence>
<dbReference type="PROSITE" id="PS01248">
    <property type="entry name" value="EGF_LAM_1"/>
    <property type="match status" value="1"/>
</dbReference>
<dbReference type="OMA" id="FHLEHTE"/>
<sequence length="1044" mass="117640">MDYPRTLPLHVIFYDLLTGPFGYLTDGPGNYKYKTKCTWLIEGQPNTILRLRFIHFATECSWDHLYVYDGDSVYAPLLAVFSGLIVPEKNGNETVPEVVSRSGYALLHFFSDAAYNLTGFNITYNINSCPNNCSGHGECQEDTDNSTVHCVCSEYWKGESCDVPYCRDNCGYPIHGKCDLNDTKACLCNDDWQGPDCSLPANQPFWDWKEYGVPMLARASHKAVVRDDMMWVIGGYVFNYSEYQMVAAYDLRDLKWFPLKKPANMVVGRYGHSVALYKERIYMYGGKIDSTGNVTNQLWVFHIPNQSWVQLTPKAKQQYAVVGHSAHIVQLKGGSVVMLVIFGYCPLYGYISKIQGYNLGKNTWYIQQTNGALVQGGYGHSSVFDPESRGIYIHGGYKAVSANKYGLTDDLYKYDVDTSTWTILKDRGFFRYLHTAIIESGTMLVFGGNTHNDTSMSHGAKCFSSDFMAYDLACDEWSVLPTPDLSHNVNRFGHSAVFSNGTMYIFGGFNSLLLSDVLMFTTASCESFSDEVACVGAAPGIRCVWNTNMMGCVPWEMATAKEKQQILDMCPNKTYADNEKCDQYTDCYSCTVNTNGCQWCHDKCLSKNSNCTEATVSIWDYESCPKDKPEYVCNKLTSCKSCAMDQNCQWEPRNQECIPLPETICGESWHLVGNSCLTITITKDNYDNAKLFCRGQNAALASLTSQKKVEFVLKELQIMHVLCMEWYTKNSCQPENCSGYRTCSQCLEQPGCGWCTDPSNTGKGQCIEGSYRGPVKIPTVNTPYLPILNVSMCPAETKYNWSFIQCPACQCNGHSKCVNESICEKCEDLTTGNHCETCISGYYGDPKNGGSCQSCKCNGHATICNTESGKCFCTTKGIKGDKCQLCDVETRYQGNPLKGTCYYTLLIDYQFTFSLSQEDDRYYTAINFVATPEEQNRDLDMFINASKNFNLNITWSSSFLGTPPGEEMPIVSKTNIKEYKDSFSNEKFDFRNNPNITFFVYVNNFTWPIKIQFLFAVDVWLIEAVQTPKPLPYMIALAILKEWE</sequence>
<keyword evidence="11" id="KW-0325">Glycoprotein</keyword>
<dbReference type="SUPFAM" id="SSF49854">
    <property type="entry name" value="Spermadhesin, CUB domain"/>
    <property type="match status" value="1"/>
</dbReference>
<keyword evidence="3 13" id="KW-0245">EGF-like domain</keyword>
<dbReference type="InterPro" id="IPR002165">
    <property type="entry name" value="Plexin_repeat"/>
</dbReference>
<name>A0A401PAE6_SCYTO</name>
<evidence type="ECO:0000256" key="9">
    <source>
        <dbReference type="ARBA" id="ARBA00023136"/>
    </source>
</evidence>
<dbReference type="Pfam" id="PF23106">
    <property type="entry name" value="EGF_Teneurin"/>
    <property type="match status" value="1"/>
</dbReference>
<dbReference type="PROSITE" id="PS00022">
    <property type="entry name" value="EGF_1"/>
    <property type="match status" value="1"/>
</dbReference>
<dbReference type="SUPFAM" id="SSF56436">
    <property type="entry name" value="C-type lectin-like"/>
    <property type="match status" value="1"/>
</dbReference>
<dbReference type="CDD" id="cd00055">
    <property type="entry name" value="EGF_Lam"/>
    <property type="match status" value="1"/>
</dbReference>
<evidence type="ECO:0000256" key="7">
    <source>
        <dbReference type="ARBA" id="ARBA00022737"/>
    </source>
</evidence>
<evidence type="ECO:0000256" key="1">
    <source>
        <dbReference type="ARBA" id="ARBA00004167"/>
    </source>
</evidence>
<comment type="caution">
    <text evidence="18">The sequence shown here is derived from an EMBL/GenBank/DDBJ whole genome shotgun (WGS) entry which is preliminary data.</text>
</comment>
<dbReference type="InterPro" id="IPR051568">
    <property type="entry name" value="LZTR1/Attractin"/>
</dbReference>
<evidence type="ECO:0000259" key="17">
    <source>
        <dbReference type="PROSITE" id="PS50027"/>
    </source>
</evidence>
<dbReference type="InterPro" id="IPR016187">
    <property type="entry name" value="CTDL_fold"/>
</dbReference>
<proteinExistence type="predicted"/>
<dbReference type="InterPro" id="IPR000859">
    <property type="entry name" value="CUB_dom"/>
</dbReference>
<dbReference type="InterPro" id="IPR056737">
    <property type="entry name" value="Beta-prop_ATRN-MKLN-like"/>
</dbReference>
<feature type="disulfide bond" evidence="14">
    <location>
        <begin position="838"/>
        <end position="852"/>
    </location>
</feature>
<dbReference type="Gene3D" id="2.10.25.10">
    <property type="entry name" value="Laminin"/>
    <property type="match status" value="2"/>
</dbReference>
<dbReference type="PROSITE" id="PS01180">
    <property type="entry name" value="CUB"/>
    <property type="match status" value="1"/>
</dbReference>
<dbReference type="Pfam" id="PF00431">
    <property type="entry name" value="CUB"/>
    <property type="match status" value="1"/>
</dbReference>
<dbReference type="Pfam" id="PF24981">
    <property type="entry name" value="Beta-prop_ATRN-LZTR1"/>
    <property type="match status" value="1"/>
</dbReference>
<dbReference type="Pfam" id="PF24973">
    <property type="entry name" value="EGF_LMN_ATRN"/>
    <property type="match status" value="1"/>
</dbReference>
<dbReference type="Pfam" id="PF01437">
    <property type="entry name" value="PSI"/>
    <property type="match status" value="1"/>
</dbReference>
<dbReference type="SUPFAM" id="SSF117281">
    <property type="entry name" value="Kelch motif"/>
    <property type="match status" value="1"/>
</dbReference>